<dbReference type="InterPro" id="IPR023801">
    <property type="entry name" value="His_deacetylse_dom"/>
</dbReference>
<evidence type="ECO:0000313" key="3">
    <source>
        <dbReference type="EMBL" id="CAG7786103.1"/>
    </source>
</evidence>
<dbReference type="GO" id="GO:0040029">
    <property type="term" value="P:epigenetic regulation of gene expression"/>
    <property type="evidence" value="ECO:0007669"/>
    <property type="project" value="TreeGrafter"/>
</dbReference>
<evidence type="ECO:0000313" key="4">
    <source>
        <dbReference type="Proteomes" id="UP000708208"/>
    </source>
</evidence>
<dbReference type="OrthoDB" id="424012at2759"/>
<proteinExistence type="predicted"/>
<dbReference type="PANTHER" id="PTHR10625:SF38">
    <property type="entry name" value="HISTONE DEACETYLASE 6, ISOFORM G"/>
    <property type="match status" value="1"/>
</dbReference>
<dbReference type="GO" id="GO:0004407">
    <property type="term" value="F:histone deacetylase activity"/>
    <property type="evidence" value="ECO:0007669"/>
    <property type="project" value="TreeGrafter"/>
</dbReference>
<evidence type="ECO:0000256" key="1">
    <source>
        <dbReference type="SAM" id="MobiDB-lite"/>
    </source>
</evidence>
<feature type="compositionally biased region" description="Polar residues" evidence="1">
    <location>
        <begin position="55"/>
        <end position="72"/>
    </location>
</feature>
<dbReference type="Pfam" id="PF00850">
    <property type="entry name" value="Hist_deacetyl"/>
    <property type="match status" value="1"/>
</dbReference>
<dbReference type="EMBL" id="CAJVCH010310594">
    <property type="protein sequence ID" value="CAG7786103.1"/>
    <property type="molecule type" value="Genomic_DNA"/>
</dbReference>
<sequence>MSELEEKDFSKEDLEAKILDLNGSNSPVFVRVNANSPVLNLSPSQVEVAVSALVSSNGNESNPATRGATSVNKRSKRPQAKPSSALMQAKLNAQIRKRNSEGKSDITFVIKDHLQLARDAKEQVRKPSGVVYDMRMVEHHCLWDSSYPEKPERFSVVIQRCQQLGLLDRCLSIVPRYATEEEVSRVHPKEHIDKLRSICEEGGQNPNLEKMEQEASHFDAVYFHPSTYNLSLLAAGCTIDLVNAVLAGELQNGMAIIRPPGHHAMKSEFCGYCYFNNVAIAAQLALDSGSAKRILVVDFDVHHGQATQQAFYNDPR</sequence>
<evidence type="ECO:0000259" key="2">
    <source>
        <dbReference type="Pfam" id="PF00850"/>
    </source>
</evidence>
<gene>
    <name evidence="3" type="ORF">AFUS01_LOCUS24687</name>
</gene>
<feature type="region of interest" description="Disordered" evidence="1">
    <location>
        <begin position="55"/>
        <end position="84"/>
    </location>
</feature>
<accession>A0A8J2P8V1</accession>
<organism evidence="3 4">
    <name type="scientific">Allacma fusca</name>
    <dbReference type="NCBI Taxonomy" id="39272"/>
    <lineage>
        <taxon>Eukaryota</taxon>
        <taxon>Metazoa</taxon>
        <taxon>Ecdysozoa</taxon>
        <taxon>Arthropoda</taxon>
        <taxon>Hexapoda</taxon>
        <taxon>Collembola</taxon>
        <taxon>Symphypleona</taxon>
        <taxon>Sminthuridae</taxon>
        <taxon>Allacma</taxon>
    </lineage>
</organism>
<name>A0A8J2P8V1_9HEXA</name>
<reference evidence="3" key="1">
    <citation type="submission" date="2021-06" db="EMBL/GenBank/DDBJ databases">
        <authorList>
            <person name="Hodson N. C."/>
            <person name="Mongue J. A."/>
            <person name="Jaron S. K."/>
        </authorList>
    </citation>
    <scope>NUCLEOTIDE SEQUENCE</scope>
</reference>
<keyword evidence="4" id="KW-1185">Reference proteome</keyword>
<comment type="caution">
    <text evidence="3">The sequence shown here is derived from an EMBL/GenBank/DDBJ whole genome shotgun (WGS) entry which is preliminary data.</text>
</comment>
<dbReference type="Proteomes" id="UP000708208">
    <property type="component" value="Unassembled WGS sequence"/>
</dbReference>
<feature type="domain" description="Histone deacetylase" evidence="2">
    <location>
        <begin position="148"/>
        <end position="316"/>
    </location>
</feature>
<protein>
    <recommendedName>
        <fullName evidence="2">Histone deacetylase domain-containing protein</fullName>
    </recommendedName>
</protein>
<dbReference type="GO" id="GO:0000118">
    <property type="term" value="C:histone deacetylase complex"/>
    <property type="evidence" value="ECO:0007669"/>
    <property type="project" value="TreeGrafter"/>
</dbReference>
<dbReference type="AlphaFoldDB" id="A0A8J2P8V1"/>
<dbReference type="PANTHER" id="PTHR10625">
    <property type="entry name" value="HISTONE DEACETYLASE HDAC1-RELATED"/>
    <property type="match status" value="1"/>
</dbReference>